<sequence>MVVEQPEKTDWNMRREKVFKVADTVHGSIRVKYPVNLIIETPQFQRLRLLKQLGVVYLVYPTAGLTRFEHSLGVYHLSLQFVTFLANEQPELNITGTDKLCVAIAGLIHDLGHGPYSHLYDGSFLGKAYNGESPFRHEQGSIMMFDYLLKENPEVKEGLDKYLSDEDYIFIKELIDPPANYVDGNGEWLLKGRPRNKGFLYDILSNKFDGLDTDKFDYFLRDSRATTVTIRFSKGALDRIHQAAKVLKVENGLYRICYATKVKENLSEASDSRVALHESVYQHKTVISLEYMFVEMLLAADPFLTFKGEEGRAYRLSEAFNDPKAFSRLSDDYIFGLIQNSDDPNLEPAQEILQKILKRKHYRKVGQLKLSDVEQYEQEKRTLLQFYATNGIKESDVIVKPATMHRGLGVKRHPIDEIWFYDAKSPVEPTRPHQSEQVTNPPAGHVILYSFSKKPELNETLREIFRKYKNNFQSRFDESQKASKHSLHWDNNENCQKVARVL</sequence>
<dbReference type="InterPro" id="IPR050135">
    <property type="entry name" value="dGTPase-like"/>
</dbReference>
<dbReference type="AlphaFoldDB" id="A0A1I7SWU9"/>
<reference evidence="3" key="2">
    <citation type="submission" date="2020-09" db="EMBL/GenBank/DDBJ databases">
        <authorList>
            <person name="Kikuchi T."/>
        </authorList>
    </citation>
    <scope>NUCLEOTIDE SEQUENCE</scope>
    <source>
        <strain evidence="3">Ka4C1</strain>
    </source>
</reference>
<dbReference type="OrthoDB" id="9991235at2759"/>
<dbReference type="CDD" id="cd00077">
    <property type="entry name" value="HDc"/>
    <property type="match status" value="1"/>
</dbReference>
<organism evidence="4 6">
    <name type="scientific">Bursaphelenchus xylophilus</name>
    <name type="common">Pinewood nematode worm</name>
    <name type="synonym">Aphelenchoides xylophilus</name>
    <dbReference type="NCBI Taxonomy" id="6326"/>
    <lineage>
        <taxon>Eukaryota</taxon>
        <taxon>Metazoa</taxon>
        <taxon>Ecdysozoa</taxon>
        <taxon>Nematoda</taxon>
        <taxon>Chromadorea</taxon>
        <taxon>Rhabditida</taxon>
        <taxon>Tylenchina</taxon>
        <taxon>Tylenchomorpha</taxon>
        <taxon>Aphelenchoidea</taxon>
        <taxon>Aphelenchoididae</taxon>
        <taxon>Bursaphelenchus</taxon>
    </lineage>
</organism>
<dbReference type="PANTHER" id="PTHR11373">
    <property type="entry name" value="DEOXYNUCLEOSIDE TRIPHOSPHATE TRIPHOSPHOHYDROLASE"/>
    <property type="match status" value="1"/>
</dbReference>
<dbReference type="Pfam" id="PF01966">
    <property type="entry name" value="HD"/>
    <property type="match status" value="1"/>
</dbReference>
<gene>
    <name evidence="3" type="ORF">BXYJ_LOCUS4627</name>
</gene>
<dbReference type="SUPFAM" id="SSF109604">
    <property type="entry name" value="HD-domain/PDEase-like"/>
    <property type="match status" value="1"/>
</dbReference>
<dbReference type="WBParaSite" id="BXY_1753100.1">
    <property type="protein sequence ID" value="BXY_1753100.1"/>
    <property type="gene ID" value="BXY_1753100"/>
</dbReference>
<evidence type="ECO:0000259" key="2">
    <source>
        <dbReference type="SMART" id="SM00471"/>
    </source>
</evidence>
<proteinExistence type="inferred from homology"/>
<feature type="domain" description="HD/PDEase" evidence="2">
    <location>
        <begin position="63"/>
        <end position="228"/>
    </location>
</feature>
<name>A0A1I7SWU9_BURXY</name>
<dbReference type="InterPro" id="IPR006674">
    <property type="entry name" value="HD_domain"/>
</dbReference>
<evidence type="ECO:0000256" key="1">
    <source>
        <dbReference type="ARBA" id="ARBA00005776"/>
    </source>
</evidence>
<evidence type="ECO:0000313" key="6">
    <source>
        <dbReference type="WBParaSite" id="BXY_1753100.1"/>
    </source>
</evidence>
<comment type="similarity">
    <text evidence="1">Belongs to the SAMHD1 family.</text>
</comment>
<dbReference type="Proteomes" id="UP000659654">
    <property type="component" value="Unassembled WGS sequence"/>
</dbReference>
<dbReference type="GO" id="GO:0006203">
    <property type="term" value="P:dGTP catabolic process"/>
    <property type="evidence" value="ECO:0007669"/>
    <property type="project" value="TreeGrafter"/>
</dbReference>
<dbReference type="Proteomes" id="UP000095284">
    <property type="component" value="Unplaced"/>
</dbReference>
<evidence type="ECO:0000313" key="3">
    <source>
        <dbReference type="EMBL" id="CAD5216622.1"/>
    </source>
</evidence>
<dbReference type="eggNOG" id="KOG2681">
    <property type="taxonomic scope" value="Eukaryota"/>
</dbReference>
<reference evidence="6" key="1">
    <citation type="submission" date="2016-11" db="UniProtKB">
        <authorList>
            <consortium name="WormBaseParasite"/>
        </authorList>
    </citation>
    <scope>IDENTIFICATION</scope>
</reference>
<dbReference type="Gene3D" id="1.10.3210.10">
    <property type="entry name" value="Hypothetical protein af1432"/>
    <property type="match status" value="1"/>
</dbReference>
<protein>
    <submittedName>
        <fullName evidence="3">(pine wood nematode) hypothetical protein</fullName>
    </submittedName>
    <submittedName>
        <fullName evidence="6">HD domain-containing protein</fullName>
    </submittedName>
</protein>
<evidence type="ECO:0000313" key="4">
    <source>
        <dbReference type="Proteomes" id="UP000095284"/>
    </source>
</evidence>
<dbReference type="SMR" id="A0A1I7SWU9"/>
<keyword evidence="5" id="KW-1185">Reference proteome</keyword>
<dbReference type="GO" id="GO:0008832">
    <property type="term" value="F:dGTPase activity"/>
    <property type="evidence" value="ECO:0007669"/>
    <property type="project" value="TreeGrafter"/>
</dbReference>
<dbReference type="SMART" id="SM00471">
    <property type="entry name" value="HDc"/>
    <property type="match status" value="1"/>
</dbReference>
<dbReference type="EMBL" id="CAJFDI010000002">
    <property type="protein sequence ID" value="CAD5216622.1"/>
    <property type="molecule type" value="Genomic_DNA"/>
</dbReference>
<evidence type="ECO:0000313" key="5">
    <source>
        <dbReference type="Proteomes" id="UP000659654"/>
    </source>
</evidence>
<dbReference type="Proteomes" id="UP000582659">
    <property type="component" value="Unassembled WGS sequence"/>
</dbReference>
<dbReference type="InterPro" id="IPR003607">
    <property type="entry name" value="HD/PDEase_dom"/>
</dbReference>
<dbReference type="GO" id="GO:0005634">
    <property type="term" value="C:nucleus"/>
    <property type="evidence" value="ECO:0007669"/>
    <property type="project" value="TreeGrafter"/>
</dbReference>
<dbReference type="EMBL" id="CAJFCV020000002">
    <property type="protein sequence ID" value="CAG9099953.1"/>
    <property type="molecule type" value="Genomic_DNA"/>
</dbReference>
<dbReference type="PANTHER" id="PTHR11373:SF4">
    <property type="entry name" value="DEOXYNUCLEOSIDE TRIPHOSPHATE TRIPHOSPHOHYDROLASE SAMHD1"/>
    <property type="match status" value="1"/>
</dbReference>
<accession>A0A1I7SWU9</accession>